<dbReference type="InterPro" id="IPR040256">
    <property type="entry name" value="At4g02000-like"/>
</dbReference>
<dbReference type="PANTHER" id="PTHR31286">
    <property type="entry name" value="GLYCINE-RICH CELL WALL STRUCTURAL PROTEIN 1.8-LIKE"/>
    <property type="match status" value="1"/>
</dbReference>
<protein>
    <recommendedName>
        <fullName evidence="2">DUF4283 domain-containing protein</fullName>
    </recommendedName>
</protein>
<comment type="caution">
    <text evidence="3">The sequence shown here is derived from an EMBL/GenBank/DDBJ whole genome shotgun (WGS) entry which is preliminary data.</text>
</comment>
<dbReference type="Pfam" id="PF14111">
    <property type="entry name" value="DUF4283"/>
    <property type="match status" value="1"/>
</dbReference>
<evidence type="ECO:0000259" key="2">
    <source>
        <dbReference type="Pfam" id="PF14111"/>
    </source>
</evidence>
<accession>A0A445BVM7</accession>
<feature type="domain" description="DUF4283" evidence="2">
    <location>
        <begin position="145"/>
        <end position="221"/>
    </location>
</feature>
<dbReference type="AlphaFoldDB" id="A0A445BVM7"/>
<evidence type="ECO:0000313" key="3">
    <source>
        <dbReference type="EMBL" id="RYR42783.1"/>
    </source>
</evidence>
<dbReference type="PANTHER" id="PTHR31286:SF99">
    <property type="entry name" value="DUF4283 DOMAIN-CONTAINING PROTEIN"/>
    <property type="match status" value="1"/>
</dbReference>
<name>A0A445BVM7_ARAHY</name>
<proteinExistence type="predicted"/>
<gene>
    <name evidence="3" type="ORF">Ahy_A08g039224</name>
</gene>
<feature type="compositionally biased region" description="Polar residues" evidence="1">
    <location>
        <begin position="400"/>
        <end position="411"/>
    </location>
</feature>
<dbReference type="Proteomes" id="UP000289738">
    <property type="component" value="Chromosome A08"/>
</dbReference>
<keyword evidence="4" id="KW-1185">Reference proteome</keyword>
<feature type="region of interest" description="Disordered" evidence="1">
    <location>
        <begin position="352"/>
        <end position="411"/>
    </location>
</feature>
<organism evidence="3 4">
    <name type="scientific">Arachis hypogaea</name>
    <name type="common">Peanut</name>
    <dbReference type="NCBI Taxonomy" id="3818"/>
    <lineage>
        <taxon>Eukaryota</taxon>
        <taxon>Viridiplantae</taxon>
        <taxon>Streptophyta</taxon>
        <taxon>Embryophyta</taxon>
        <taxon>Tracheophyta</taxon>
        <taxon>Spermatophyta</taxon>
        <taxon>Magnoliopsida</taxon>
        <taxon>eudicotyledons</taxon>
        <taxon>Gunneridae</taxon>
        <taxon>Pentapetalae</taxon>
        <taxon>rosids</taxon>
        <taxon>fabids</taxon>
        <taxon>Fabales</taxon>
        <taxon>Fabaceae</taxon>
        <taxon>Papilionoideae</taxon>
        <taxon>50 kb inversion clade</taxon>
        <taxon>dalbergioids sensu lato</taxon>
        <taxon>Dalbergieae</taxon>
        <taxon>Pterocarpus clade</taxon>
        <taxon>Arachis</taxon>
    </lineage>
</organism>
<feature type="region of interest" description="Disordered" evidence="1">
    <location>
        <begin position="1"/>
        <end position="41"/>
    </location>
</feature>
<dbReference type="STRING" id="3818.A0A445BVM7"/>
<feature type="compositionally biased region" description="Basic and acidic residues" evidence="1">
    <location>
        <begin position="352"/>
        <end position="374"/>
    </location>
</feature>
<sequence length="411" mass="47448">MRIENSLHKSEKRSQEEEDLKDRSTKKVKMDAAKEEGAPMEGVVEVILEEDSTMKGVQTESAEYVETSNKSNEQNKGTKASYKDMVMANGLGDSLNIEDIVQMISEDYESEFEKDKLAEEPLAPFNPKPVIKVSLEEYDEWCRPWKFSLIVKPLGKKISLPFMERWVTRRWAKQSTINVTDLEEIFFIRFHAHEDYAYALFEGPWMITDHYLLVQRWRPLFFSHEMGIQKVAVWVCIPNLLAELYNRFFLGKVGNSLGTMLKINGHTSIHSRGKFARICVEVDLRQQLVPSFSSLGKDFRLEYEGLHIIYFNCGRYRHRKDDCPELSISDTNGVSTPERSPSDLPEYSIDKRLEQPHAKEDQNQSQKGKERIEGENLAANQESKGQDISKDTPQIMAIKDQQQSSPFGSWM</sequence>
<feature type="compositionally biased region" description="Basic and acidic residues" evidence="1">
    <location>
        <begin position="1"/>
        <end position="37"/>
    </location>
</feature>
<dbReference type="EMBL" id="SDMP01000008">
    <property type="protein sequence ID" value="RYR42783.1"/>
    <property type="molecule type" value="Genomic_DNA"/>
</dbReference>
<reference evidence="3 4" key="1">
    <citation type="submission" date="2019-01" db="EMBL/GenBank/DDBJ databases">
        <title>Sequencing of cultivated peanut Arachis hypogaea provides insights into genome evolution and oil improvement.</title>
        <authorList>
            <person name="Chen X."/>
        </authorList>
    </citation>
    <scope>NUCLEOTIDE SEQUENCE [LARGE SCALE GENOMIC DNA]</scope>
    <source>
        <strain evidence="4">cv. Fuhuasheng</strain>
        <tissue evidence="3">Leaves</tissue>
    </source>
</reference>
<evidence type="ECO:0000313" key="4">
    <source>
        <dbReference type="Proteomes" id="UP000289738"/>
    </source>
</evidence>
<evidence type="ECO:0000256" key="1">
    <source>
        <dbReference type="SAM" id="MobiDB-lite"/>
    </source>
</evidence>
<dbReference type="InterPro" id="IPR025558">
    <property type="entry name" value="DUF4283"/>
</dbReference>